<accession>A0ABU9TM37</accession>
<keyword evidence="2" id="KW-1185">Reference proteome</keyword>
<gene>
    <name evidence="1" type="ORF">WNY58_00110</name>
</gene>
<evidence type="ECO:0000313" key="2">
    <source>
        <dbReference type="Proteomes" id="UP001449225"/>
    </source>
</evidence>
<proteinExistence type="predicted"/>
<dbReference type="RefSeq" id="WP_342853339.1">
    <property type="nucleotide sequence ID" value="NZ_JBBMRA010000001.1"/>
</dbReference>
<name>A0ABU9TM37_9GAMM</name>
<reference evidence="1 2" key="1">
    <citation type="submission" date="2024-03" db="EMBL/GenBank/DDBJ databases">
        <title>Community enrichment and isolation of bacterial strains for fucoidan degradation.</title>
        <authorList>
            <person name="Sichert A."/>
        </authorList>
    </citation>
    <scope>NUCLEOTIDE SEQUENCE [LARGE SCALE GENOMIC DNA]</scope>
    <source>
        <strain evidence="1 2">AS76</strain>
    </source>
</reference>
<dbReference type="EMBL" id="JBBMRA010000001">
    <property type="protein sequence ID" value="MEM5534780.1"/>
    <property type="molecule type" value="Genomic_DNA"/>
</dbReference>
<comment type="caution">
    <text evidence="1">The sequence shown here is derived from an EMBL/GenBank/DDBJ whole genome shotgun (WGS) entry which is preliminary data.</text>
</comment>
<protein>
    <submittedName>
        <fullName evidence="1">Uncharacterized protein</fullName>
    </submittedName>
</protein>
<sequence>MDESNVNLAGKRILYIGPEFYNYHVSVNEALVRLGATTRFYSEMEYSLLFRLLAKLCRPLAAKLVRQHLDMILRGESSSNYDAVFVIRGGFCDSEFVQKLKSCLPDARFYMYQWDSLKQNDYSNLIAMFDKVMTFDSLDAAKLNIPYEPLFYTSEYSNLLNERSEPLKYDLAFVGAYHSDRLEVVKKVAAFCDREGLAFRFHLFIKRLPLMRMLLTGRLKVADLRYLSTKSLSLPEVLDIYRESRAVLDIELNIQSGLSIRTFEALGADLNLVTTNKHVMSEPFYDPKRILVIDRDKVDLNVAFFTDKTVKKPYNDIDRYSLDKWLCRIFE</sequence>
<dbReference type="Proteomes" id="UP001449225">
    <property type="component" value="Unassembled WGS sequence"/>
</dbReference>
<evidence type="ECO:0000313" key="1">
    <source>
        <dbReference type="EMBL" id="MEM5534780.1"/>
    </source>
</evidence>
<organism evidence="1 2">
    <name type="scientific">Neptuniibacter pectenicola</name>
    <dbReference type="NCBI Taxonomy" id="1806669"/>
    <lineage>
        <taxon>Bacteria</taxon>
        <taxon>Pseudomonadati</taxon>
        <taxon>Pseudomonadota</taxon>
        <taxon>Gammaproteobacteria</taxon>
        <taxon>Oceanospirillales</taxon>
        <taxon>Oceanospirillaceae</taxon>
        <taxon>Neptuniibacter</taxon>
    </lineage>
</organism>